<dbReference type="UniPathway" id="UPA00077">
    <property type="reaction ID" value="UER00155"/>
</dbReference>
<dbReference type="PANTHER" id="PTHR20941:SF1">
    <property type="entry name" value="FOLIC ACID SYNTHESIS PROTEIN FOL1"/>
    <property type="match status" value="1"/>
</dbReference>
<proteinExistence type="inferred from homology"/>
<dbReference type="PANTHER" id="PTHR20941">
    <property type="entry name" value="FOLATE SYNTHESIS PROTEINS"/>
    <property type="match status" value="1"/>
</dbReference>
<evidence type="ECO:0000256" key="6">
    <source>
        <dbReference type="ARBA" id="ARBA00009951"/>
    </source>
</evidence>
<dbReference type="OrthoDB" id="615426at2759"/>
<keyword evidence="13" id="KW-0289">Folate biosynthesis</keyword>
<dbReference type="InterPro" id="IPR011005">
    <property type="entry name" value="Dihydropteroate_synth-like_sf"/>
</dbReference>
<dbReference type="NCBIfam" id="TIGR01496">
    <property type="entry name" value="DHPS"/>
    <property type="match status" value="1"/>
</dbReference>
<dbReference type="GO" id="GO:0046654">
    <property type="term" value="P:tetrahydrofolate biosynthetic process"/>
    <property type="evidence" value="ECO:0007669"/>
    <property type="project" value="UniProtKB-UniPathway"/>
</dbReference>
<evidence type="ECO:0000313" key="17">
    <source>
        <dbReference type="Proteomes" id="UP000053237"/>
    </source>
</evidence>
<evidence type="ECO:0000259" key="15">
    <source>
        <dbReference type="PROSITE" id="PS50972"/>
    </source>
</evidence>
<evidence type="ECO:0000256" key="5">
    <source>
        <dbReference type="ARBA" id="ARBA00005051"/>
    </source>
</evidence>
<dbReference type="CDD" id="cd00739">
    <property type="entry name" value="DHPS"/>
    <property type="match status" value="1"/>
</dbReference>
<evidence type="ECO:0000256" key="7">
    <source>
        <dbReference type="ARBA" id="ARBA00022679"/>
    </source>
</evidence>
<dbReference type="GO" id="GO:0046656">
    <property type="term" value="P:folic acid biosynthetic process"/>
    <property type="evidence" value="ECO:0007669"/>
    <property type="project" value="UniProtKB-KW"/>
</dbReference>
<evidence type="ECO:0000256" key="14">
    <source>
        <dbReference type="ARBA" id="ARBA00023268"/>
    </source>
</evidence>
<organism evidence="16 17">
    <name type="scientific">Albugo candida</name>
    <dbReference type="NCBI Taxonomy" id="65357"/>
    <lineage>
        <taxon>Eukaryota</taxon>
        <taxon>Sar</taxon>
        <taxon>Stramenopiles</taxon>
        <taxon>Oomycota</taxon>
        <taxon>Peronosporomycetes</taxon>
        <taxon>Albuginales</taxon>
        <taxon>Albuginaceae</taxon>
        <taxon>Albugo</taxon>
    </lineage>
</organism>
<dbReference type="GO" id="GO:0003848">
    <property type="term" value="F:2-amino-4-hydroxy-6-hydroxymethyldihydropteridine diphosphokinase activity"/>
    <property type="evidence" value="ECO:0007669"/>
    <property type="project" value="UniProtKB-EC"/>
</dbReference>
<accession>A0A024GGG1</accession>
<dbReference type="STRING" id="65357.A0A024GGG1"/>
<evidence type="ECO:0000256" key="13">
    <source>
        <dbReference type="ARBA" id="ARBA00022909"/>
    </source>
</evidence>
<dbReference type="GO" id="GO:0005740">
    <property type="term" value="C:mitochondrial envelope"/>
    <property type="evidence" value="ECO:0007669"/>
    <property type="project" value="TreeGrafter"/>
</dbReference>
<dbReference type="CDD" id="cd00483">
    <property type="entry name" value="HPPK"/>
    <property type="match status" value="1"/>
</dbReference>
<reference evidence="16 17" key="1">
    <citation type="submission" date="2012-05" db="EMBL/GenBank/DDBJ databases">
        <title>Recombination and specialization in a pathogen metapopulation.</title>
        <authorList>
            <person name="Gardiner A."/>
            <person name="Kemen E."/>
            <person name="Schultz-Larsen T."/>
            <person name="MacLean D."/>
            <person name="Van Oosterhout C."/>
            <person name="Jones J.D.G."/>
        </authorList>
    </citation>
    <scope>NUCLEOTIDE SEQUENCE [LARGE SCALE GENOMIC DNA]</scope>
    <source>
        <strain evidence="16 17">Ac Nc2</strain>
    </source>
</reference>
<dbReference type="InterPro" id="IPR000489">
    <property type="entry name" value="Pterin-binding_dom"/>
</dbReference>
<keyword evidence="10" id="KW-0418">Kinase</keyword>
<keyword evidence="9" id="KW-0547">Nucleotide-binding</keyword>
<keyword evidence="17" id="KW-1185">Reference proteome</keyword>
<dbReference type="InterPro" id="IPR000550">
    <property type="entry name" value="Hppk"/>
</dbReference>
<dbReference type="Proteomes" id="UP000053237">
    <property type="component" value="Unassembled WGS sequence"/>
</dbReference>
<evidence type="ECO:0000256" key="2">
    <source>
        <dbReference type="ARBA" id="ARBA00000198"/>
    </source>
</evidence>
<evidence type="ECO:0000256" key="9">
    <source>
        <dbReference type="ARBA" id="ARBA00022741"/>
    </source>
</evidence>
<keyword evidence="8" id="KW-0479">Metal-binding</keyword>
<keyword evidence="12" id="KW-0460">Magnesium</keyword>
<comment type="cofactor">
    <cofactor evidence="3">
        <name>Mg(2+)</name>
        <dbReference type="ChEBI" id="CHEBI:18420"/>
    </cofactor>
</comment>
<comment type="pathway">
    <text evidence="5">Cofactor biosynthesis; tetrahydrofolate biosynthesis; 2-amino-4-hydroxy-6-hydroxymethyl-7,8-dihydropteridine diphosphate from 7,8-dihydroneopterin triphosphate: step 4/4.</text>
</comment>
<feature type="domain" description="Pterin-binding" evidence="15">
    <location>
        <begin position="180"/>
        <end position="437"/>
    </location>
</feature>
<dbReference type="InterPro" id="IPR045031">
    <property type="entry name" value="DHP_synth-like"/>
</dbReference>
<keyword evidence="11" id="KW-0067">ATP-binding</keyword>
<dbReference type="NCBIfam" id="TIGR01498">
    <property type="entry name" value="folK"/>
    <property type="match status" value="1"/>
</dbReference>
<dbReference type="EMBL" id="CAIX01000112">
    <property type="protein sequence ID" value="CCI45952.1"/>
    <property type="molecule type" value="Genomic_DNA"/>
</dbReference>
<dbReference type="Pfam" id="PF00809">
    <property type="entry name" value="Pterin_bind"/>
    <property type="match status" value="1"/>
</dbReference>
<dbReference type="Gene3D" id="3.30.70.560">
    <property type="entry name" value="7,8-Dihydro-6-hydroxymethylpterin-pyrophosphokinase HPPK"/>
    <property type="match status" value="1"/>
</dbReference>
<comment type="catalytic activity">
    <reaction evidence="1">
        <text>(7,8-dihydropterin-6-yl)methyl diphosphate + 4-aminobenzoate = 7,8-dihydropteroate + diphosphate</text>
        <dbReference type="Rhea" id="RHEA:19949"/>
        <dbReference type="ChEBI" id="CHEBI:17836"/>
        <dbReference type="ChEBI" id="CHEBI:17839"/>
        <dbReference type="ChEBI" id="CHEBI:33019"/>
        <dbReference type="ChEBI" id="CHEBI:72950"/>
        <dbReference type="EC" id="2.5.1.15"/>
    </reaction>
</comment>
<name>A0A024GGG1_9STRA</name>
<evidence type="ECO:0000256" key="10">
    <source>
        <dbReference type="ARBA" id="ARBA00022777"/>
    </source>
</evidence>
<evidence type="ECO:0000256" key="11">
    <source>
        <dbReference type="ARBA" id="ARBA00022840"/>
    </source>
</evidence>
<dbReference type="InParanoid" id="A0A024GGG1"/>
<dbReference type="SUPFAM" id="SSF55083">
    <property type="entry name" value="6-hydroxymethyl-7,8-dihydropterin pyrophosphokinase, HPPK"/>
    <property type="match status" value="1"/>
</dbReference>
<dbReference type="InterPro" id="IPR006390">
    <property type="entry name" value="DHP_synth_dom"/>
</dbReference>
<evidence type="ECO:0000256" key="1">
    <source>
        <dbReference type="ARBA" id="ARBA00000012"/>
    </source>
</evidence>
<dbReference type="GO" id="GO:0004156">
    <property type="term" value="F:dihydropteroate synthase activity"/>
    <property type="evidence" value="ECO:0007669"/>
    <property type="project" value="UniProtKB-EC"/>
</dbReference>
<evidence type="ECO:0000256" key="3">
    <source>
        <dbReference type="ARBA" id="ARBA00001946"/>
    </source>
</evidence>
<sequence>MSKDVFLALGTNVGSLMHNIENALLLLVKNVGKLVKTSKLYQTKPSYVENQPSFYNLVVKMTTTMRPNELLLCCKSIERQVGRNPTFRYGPRVIDVDILFYGGEIIRIDTEEGPLVIPHERIAERAFVLAPFCDVAPEYQHPFLHSSMQSLYDALKTEEASPRPILPIRKERPWQLGRKTYVMGILNVTPDSFSDGNEMEIDVIVHKVRAMEEEGIDIIDIGGESTRPGAIAISTEEELKRVVPVIRRIREFSQIPISIDTTKAQVALEAVQAGANAVNDVSAGLKDEQMLATVAVLRVPLILMHMRGTPESMSSSAMKQYDDVVVEVGTFLMERVQAAESAGVFGWNIIVDPGIGFAKDKALNLQILERIAELKASCNDLPLLVGPSRKGFLGTICGRPEPKTRAWGTAAACCAAIAGRADLIRVHDAQEMIDVAKVADAIWRSRDQEDW</sequence>
<protein>
    <recommendedName>
        <fullName evidence="15">Pterin-binding domain-containing protein</fullName>
    </recommendedName>
</protein>
<comment type="catalytic activity">
    <reaction evidence="2">
        <text>6-hydroxymethyl-7,8-dihydropterin + ATP = (7,8-dihydropterin-6-yl)methyl diphosphate + AMP + H(+)</text>
        <dbReference type="Rhea" id="RHEA:11412"/>
        <dbReference type="ChEBI" id="CHEBI:15378"/>
        <dbReference type="ChEBI" id="CHEBI:30616"/>
        <dbReference type="ChEBI" id="CHEBI:44841"/>
        <dbReference type="ChEBI" id="CHEBI:72950"/>
        <dbReference type="ChEBI" id="CHEBI:456215"/>
        <dbReference type="EC" id="2.7.6.3"/>
    </reaction>
</comment>
<comment type="caution">
    <text evidence="16">The sequence shown here is derived from an EMBL/GenBank/DDBJ whole genome shotgun (WGS) entry which is preliminary data.</text>
</comment>
<dbReference type="Gene3D" id="3.20.20.20">
    <property type="entry name" value="Dihydropteroate synthase-like"/>
    <property type="match status" value="1"/>
</dbReference>
<dbReference type="GO" id="GO:0005524">
    <property type="term" value="F:ATP binding"/>
    <property type="evidence" value="ECO:0007669"/>
    <property type="project" value="UniProtKB-KW"/>
</dbReference>
<comment type="pathway">
    <text evidence="4">Cofactor biosynthesis; tetrahydrofolate biosynthesis; 7,8-dihydrofolate from 2-amino-4-hydroxy-6-hydroxymethyl-7,8-dihydropteridine diphosphate and 4-aminobenzoate: step 1/2.</text>
</comment>
<keyword evidence="14" id="KW-0511">Multifunctional enzyme</keyword>
<dbReference type="FunFam" id="3.20.20.20:FF:000006">
    <property type="entry name" value="Dihydropteroate synthase"/>
    <property type="match status" value="1"/>
</dbReference>
<evidence type="ECO:0000256" key="12">
    <source>
        <dbReference type="ARBA" id="ARBA00022842"/>
    </source>
</evidence>
<dbReference type="GO" id="GO:0046872">
    <property type="term" value="F:metal ion binding"/>
    <property type="evidence" value="ECO:0007669"/>
    <property type="project" value="UniProtKB-KW"/>
</dbReference>
<evidence type="ECO:0000256" key="4">
    <source>
        <dbReference type="ARBA" id="ARBA00004763"/>
    </source>
</evidence>
<keyword evidence="7" id="KW-0808">Transferase</keyword>
<dbReference type="Pfam" id="PF01288">
    <property type="entry name" value="HPPK"/>
    <property type="match status" value="1"/>
</dbReference>
<dbReference type="SUPFAM" id="SSF51717">
    <property type="entry name" value="Dihydropteroate synthetase-like"/>
    <property type="match status" value="1"/>
</dbReference>
<dbReference type="InterPro" id="IPR035907">
    <property type="entry name" value="Hppk_sf"/>
</dbReference>
<comment type="similarity">
    <text evidence="6">In the C-terminal section; belongs to the DHPS family.</text>
</comment>
<evidence type="ECO:0000313" key="16">
    <source>
        <dbReference type="EMBL" id="CCI45952.1"/>
    </source>
</evidence>
<dbReference type="GO" id="GO:0016301">
    <property type="term" value="F:kinase activity"/>
    <property type="evidence" value="ECO:0007669"/>
    <property type="project" value="UniProtKB-KW"/>
</dbReference>
<gene>
    <name evidence="16" type="ORF">BN9_068620</name>
</gene>
<evidence type="ECO:0000256" key="8">
    <source>
        <dbReference type="ARBA" id="ARBA00022723"/>
    </source>
</evidence>
<dbReference type="PROSITE" id="PS00794">
    <property type="entry name" value="HPPK"/>
    <property type="match status" value="1"/>
</dbReference>
<dbReference type="PROSITE" id="PS50972">
    <property type="entry name" value="PTERIN_BINDING"/>
    <property type="match status" value="1"/>
</dbReference>
<dbReference type="AlphaFoldDB" id="A0A024GGG1"/>